<name>A0A2P7SSV4_9HYPH</name>
<comment type="caution">
    <text evidence="2">The sequence shown here is derived from an EMBL/GenBank/DDBJ whole genome shotgun (WGS) entry which is preliminary data.</text>
</comment>
<protein>
    <submittedName>
        <fullName evidence="2">Nucleoside-diphosphate sugar epimerase</fullName>
    </submittedName>
</protein>
<accession>A0A2P7SSV4</accession>
<sequence length="355" mass="39917">MLTAGSSQVAFVDALLVNSGAKMRVWTVSEAKAGTLTQCLGVARLIDPEPYQVVVKRELPAWRRGIFSPYRRLKVPEPQLVVSCGGVANSHVEAIVAACKVKPFTVHLATPQPEYTGVFDMAFISRHDWSDEKARHTNWHEMVGVPHQIDHQIVDRLREQARKRWASKGDKVVTVLAGGANRAYLYDDATIDRLIETVKQLAANGWTVLASTSRRSRADLLDRLLSLRSDRIVVWDRQGANPFRDFLAAADAFLVTKDSITMTCEALATGQPTYVFDLAKNPGARLDKFEWFHRDMSETLKLTRPFNGTLEGYDYEPPHESRRIASLIESEVARRRPDLAEHATRRENARKNAAK</sequence>
<feature type="region of interest" description="Disordered" evidence="1">
    <location>
        <begin position="335"/>
        <end position="355"/>
    </location>
</feature>
<evidence type="ECO:0000313" key="2">
    <source>
        <dbReference type="EMBL" id="PSJ65564.1"/>
    </source>
</evidence>
<organism evidence="2 3">
    <name type="scientific">Kumtagia ephedrae</name>
    <dbReference type="NCBI Taxonomy" id="2116701"/>
    <lineage>
        <taxon>Bacteria</taxon>
        <taxon>Pseudomonadati</taxon>
        <taxon>Pseudomonadota</taxon>
        <taxon>Alphaproteobacteria</taxon>
        <taxon>Hyphomicrobiales</taxon>
        <taxon>Phyllobacteriaceae</taxon>
        <taxon>Kumtagia</taxon>
    </lineage>
</organism>
<dbReference type="SUPFAM" id="SSF53756">
    <property type="entry name" value="UDP-Glycosyltransferase/glycogen phosphorylase"/>
    <property type="match status" value="1"/>
</dbReference>
<evidence type="ECO:0000256" key="1">
    <source>
        <dbReference type="SAM" id="MobiDB-lite"/>
    </source>
</evidence>
<dbReference type="AlphaFoldDB" id="A0A2P7SSV4"/>
<dbReference type="EMBL" id="PXYK01000001">
    <property type="protein sequence ID" value="PSJ65564.1"/>
    <property type="molecule type" value="Genomic_DNA"/>
</dbReference>
<dbReference type="Proteomes" id="UP000241229">
    <property type="component" value="Unassembled WGS sequence"/>
</dbReference>
<reference evidence="2 3" key="1">
    <citation type="submission" date="2018-03" db="EMBL/GenBank/DDBJ databases">
        <title>The draft genome of Mesorhizobium sp. 6GN-30.</title>
        <authorList>
            <person name="Liu L."/>
            <person name="Li L."/>
            <person name="Wang T."/>
            <person name="Zhang X."/>
            <person name="Liang L."/>
        </authorList>
    </citation>
    <scope>NUCLEOTIDE SEQUENCE [LARGE SCALE GENOMIC DNA]</scope>
    <source>
        <strain evidence="2 3">6GN30</strain>
    </source>
</reference>
<keyword evidence="3" id="KW-1185">Reference proteome</keyword>
<dbReference type="Pfam" id="PF06258">
    <property type="entry name" value="Mito_fiss_Elm1"/>
    <property type="match status" value="1"/>
</dbReference>
<dbReference type="InterPro" id="IPR009367">
    <property type="entry name" value="Elm1-like"/>
</dbReference>
<gene>
    <name evidence="2" type="ORF">C7I84_00020</name>
</gene>
<proteinExistence type="predicted"/>
<evidence type="ECO:0000313" key="3">
    <source>
        <dbReference type="Proteomes" id="UP000241229"/>
    </source>
</evidence>